<evidence type="ECO:0000313" key="9">
    <source>
        <dbReference type="EMBL" id="RLP74586.1"/>
    </source>
</evidence>
<feature type="transmembrane region" description="Helical" evidence="8">
    <location>
        <begin position="136"/>
        <end position="156"/>
    </location>
</feature>
<dbReference type="EMBL" id="RCUX01000010">
    <property type="protein sequence ID" value="RLP74586.1"/>
    <property type="molecule type" value="Genomic_DNA"/>
</dbReference>
<evidence type="ECO:0000256" key="7">
    <source>
        <dbReference type="ARBA" id="ARBA00023136"/>
    </source>
</evidence>
<feature type="transmembrane region" description="Helical" evidence="8">
    <location>
        <begin position="168"/>
        <end position="190"/>
    </location>
</feature>
<name>A0A3L7A2Q8_9MICO</name>
<keyword evidence="6 8" id="KW-1133">Transmembrane helix</keyword>
<keyword evidence="10" id="KW-1185">Reference proteome</keyword>
<dbReference type="PANTHER" id="PTHR30472:SF25">
    <property type="entry name" value="ABC TRANSPORTER PERMEASE PROTEIN MJ0876-RELATED"/>
    <property type="match status" value="1"/>
</dbReference>
<sequence length="356" mass="36709">MSGVTALSRTARHRLTGRRLALIGGLTIALIVAILVSLGVGQFPIAPHEVWNLILAKFGVDVPPAAPGAEAALWTVRLPRLLLGVLVGAALAGSGLLLQAIFGNPLADAGVIGISSGAALGAALAIVTGIATFGNWTVPALAFVGGLISVIAVYLVSRSGGKTEIVTLILTGIAINAICAAGLGFLTFLGNTSSREQIVFWQLGSLNGALWKQVTTVFPIVLLGLIAAYVIAPKLDLFALGEKSARHLGVNVEALRITVIMLVAVLVSVAVAFTGIIGFVGLVMPHLMRMIIGPAHRPLLLASVLGGALLVVLADLFARTAIPNADLPIGMVTSLVGGPFFFWLLIRTRKSQGGWA</sequence>
<evidence type="ECO:0000256" key="2">
    <source>
        <dbReference type="ARBA" id="ARBA00007935"/>
    </source>
</evidence>
<dbReference type="InterPro" id="IPR000522">
    <property type="entry name" value="ABC_transptr_permease_BtuC"/>
</dbReference>
<accession>A0A3L7A2Q8</accession>
<dbReference type="FunFam" id="1.10.3470.10:FF:000001">
    <property type="entry name" value="Vitamin B12 ABC transporter permease BtuC"/>
    <property type="match status" value="1"/>
</dbReference>
<evidence type="ECO:0000256" key="4">
    <source>
        <dbReference type="ARBA" id="ARBA00022475"/>
    </source>
</evidence>
<dbReference type="GO" id="GO:0005886">
    <property type="term" value="C:plasma membrane"/>
    <property type="evidence" value="ECO:0007669"/>
    <property type="project" value="UniProtKB-SubCell"/>
</dbReference>
<feature type="transmembrane region" description="Helical" evidence="8">
    <location>
        <begin position="20"/>
        <end position="45"/>
    </location>
</feature>
<dbReference type="OrthoDB" id="9782305at2"/>
<evidence type="ECO:0000256" key="6">
    <source>
        <dbReference type="ARBA" id="ARBA00022989"/>
    </source>
</evidence>
<comment type="subcellular location">
    <subcellularLocation>
        <location evidence="1">Cell membrane</location>
        <topology evidence="1">Multi-pass membrane protein</topology>
    </subcellularLocation>
</comment>
<keyword evidence="5 8" id="KW-0812">Transmembrane</keyword>
<evidence type="ECO:0000256" key="3">
    <source>
        <dbReference type="ARBA" id="ARBA00022448"/>
    </source>
</evidence>
<proteinExistence type="inferred from homology"/>
<feature type="transmembrane region" description="Helical" evidence="8">
    <location>
        <begin position="109"/>
        <end position="130"/>
    </location>
</feature>
<dbReference type="PANTHER" id="PTHR30472">
    <property type="entry name" value="FERRIC ENTEROBACTIN TRANSPORT SYSTEM PERMEASE PROTEIN"/>
    <property type="match status" value="1"/>
</dbReference>
<dbReference type="Proteomes" id="UP000272503">
    <property type="component" value="Unassembled WGS sequence"/>
</dbReference>
<feature type="transmembrane region" description="Helical" evidence="8">
    <location>
        <begin position="253"/>
        <end position="279"/>
    </location>
</feature>
<keyword evidence="7 8" id="KW-0472">Membrane</keyword>
<gene>
    <name evidence="9" type="ORF">D9V32_12935</name>
</gene>
<dbReference type="SUPFAM" id="SSF81345">
    <property type="entry name" value="ABC transporter involved in vitamin B12 uptake, BtuC"/>
    <property type="match status" value="1"/>
</dbReference>
<dbReference type="Gene3D" id="1.10.3470.10">
    <property type="entry name" value="ABC transporter involved in vitamin B12 uptake, BtuC"/>
    <property type="match status" value="1"/>
</dbReference>
<organism evidence="9 10">
    <name type="scientific">Mycetocola tolaasinivorans</name>
    <dbReference type="NCBI Taxonomy" id="76635"/>
    <lineage>
        <taxon>Bacteria</taxon>
        <taxon>Bacillati</taxon>
        <taxon>Actinomycetota</taxon>
        <taxon>Actinomycetes</taxon>
        <taxon>Micrococcales</taxon>
        <taxon>Microbacteriaceae</taxon>
        <taxon>Mycetocola</taxon>
    </lineage>
</organism>
<comment type="caution">
    <text evidence="9">The sequence shown here is derived from an EMBL/GenBank/DDBJ whole genome shotgun (WGS) entry which is preliminary data.</text>
</comment>
<evidence type="ECO:0000256" key="1">
    <source>
        <dbReference type="ARBA" id="ARBA00004651"/>
    </source>
</evidence>
<keyword evidence="3" id="KW-0813">Transport</keyword>
<feature type="transmembrane region" description="Helical" evidence="8">
    <location>
        <begin position="299"/>
        <end position="318"/>
    </location>
</feature>
<comment type="similarity">
    <text evidence="2">Belongs to the binding-protein-dependent transport system permease family. FecCD subfamily.</text>
</comment>
<dbReference type="InterPro" id="IPR037294">
    <property type="entry name" value="ABC_BtuC-like"/>
</dbReference>
<feature type="transmembrane region" description="Helical" evidence="8">
    <location>
        <begin position="325"/>
        <end position="346"/>
    </location>
</feature>
<dbReference type="Pfam" id="PF01032">
    <property type="entry name" value="FecCD"/>
    <property type="match status" value="1"/>
</dbReference>
<protein>
    <submittedName>
        <fullName evidence="9">Iron ABC transporter permease</fullName>
    </submittedName>
</protein>
<evidence type="ECO:0000256" key="8">
    <source>
        <dbReference type="SAM" id="Phobius"/>
    </source>
</evidence>
<dbReference type="AlphaFoldDB" id="A0A3L7A2Q8"/>
<feature type="transmembrane region" description="Helical" evidence="8">
    <location>
        <begin position="81"/>
        <end position="102"/>
    </location>
</feature>
<evidence type="ECO:0000256" key="5">
    <source>
        <dbReference type="ARBA" id="ARBA00022692"/>
    </source>
</evidence>
<reference evidence="9 10" key="1">
    <citation type="submission" date="2018-10" db="EMBL/GenBank/DDBJ databases">
        <authorList>
            <person name="Li J."/>
        </authorList>
    </citation>
    <scope>NUCLEOTIDE SEQUENCE [LARGE SCALE GENOMIC DNA]</scope>
    <source>
        <strain evidence="9 10">IF 016277</strain>
    </source>
</reference>
<feature type="transmembrane region" description="Helical" evidence="8">
    <location>
        <begin position="210"/>
        <end position="232"/>
    </location>
</feature>
<dbReference type="RefSeq" id="WP_121649334.1">
    <property type="nucleotide sequence ID" value="NZ_RCUX01000010.1"/>
</dbReference>
<evidence type="ECO:0000313" key="10">
    <source>
        <dbReference type="Proteomes" id="UP000272503"/>
    </source>
</evidence>
<dbReference type="GO" id="GO:0033214">
    <property type="term" value="P:siderophore-iron import into cell"/>
    <property type="evidence" value="ECO:0007669"/>
    <property type="project" value="TreeGrafter"/>
</dbReference>
<keyword evidence="4" id="KW-1003">Cell membrane</keyword>
<dbReference type="CDD" id="cd06550">
    <property type="entry name" value="TM_ABC_iron-siderophores_like"/>
    <property type="match status" value="1"/>
</dbReference>
<dbReference type="GO" id="GO:0022857">
    <property type="term" value="F:transmembrane transporter activity"/>
    <property type="evidence" value="ECO:0007669"/>
    <property type="project" value="InterPro"/>
</dbReference>